<accession>A0A9J5WA45</accession>
<feature type="non-terminal residue" evidence="2">
    <location>
        <position position="99"/>
    </location>
</feature>
<gene>
    <name evidence="2" type="ORF">H5410_061604</name>
</gene>
<reference evidence="2 3" key="1">
    <citation type="submission" date="2020-09" db="EMBL/GenBank/DDBJ databases">
        <title>De no assembly of potato wild relative species, Solanum commersonii.</title>
        <authorList>
            <person name="Cho K."/>
        </authorList>
    </citation>
    <scope>NUCLEOTIDE SEQUENCE [LARGE SCALE GENOMIC DNA]</scope>
    <source>
        <strain evidence="2">LZ3.2</strain>
        <tissue evidence="2">Leaf</tissue>
    </source>
</reference>
<name>A0A9J5WA45_SOLCO</name>
<keyword evidence="1" id="KW-1133">Transmembrane helix</keyword>
<keyword evidence="3" id="KW-1185">Reference proteome</keyword>
<dbReference type="Proteomes" id="UP000824120">
    <property type="component" value="Chromosome 12"/>
</dbReference>
<evidence type="ECO:0000313" key="2">
    <source>
        <dbReference type="EMBL" id="KAG5571838.1"/>
    </source>
</evidence>
<organism evidence="2 3">
    <name type="scientific">Solanum commersonii</name>
    <name type="common">Commerson's wild potato</name>
    <name type="synonym">Commerson's nightshade</name>
    <dbReference type="NCBI Taxonomy" id="4109"/>
    <lineage>
        <taxon>Eukaryota</taxon>
        <taxon>Viridiplantae</taxon>
        <taxon>Streptophyta</taxon>
        <taxon>Embryophyta</taxon>
        <taxon>Tracheophyta</taxon>
        <taxon>Spermatophyta</taxon>
        <taxon>Magnoliopsida</taxon>
        <taxon>eudicotyledons</taxon>
        <taxon>Gunneridae</taxon>
        <taxon>Pentapetalae</taxon>
        <taxon>asterids</taxon>
        <taxon>lamiids</taxon>
        <taxon>Solanales</taxon>
        <taxon>Solanaceae</taxon>
        <taxon>Solanoideae</taxon>
        <taxon>Solaneae</taxon>
        <taxon>Solanum</taxon>
    </lineage>
</organism>
<dbReference type="EMBL" id="JACXVP010000012">
    <property type="protein sequence ID" value="KAG5571838.1"/>
    <property type="molecule type" value="Genomic_DNA"/>
</dbReference>
<keyword evidence="1" id="KW-0472">Membrane</keyword>
<dbReference type="AlphaFoldDB" id="A0A9J5WA45"/>
<evidence type="ECO:0000313" key="3">
    <source>
        <dbReference type="Proteomes" id="UP000824120"/>
    </source>
</evidence>
<evidence type="ECO:0000256" key="1">
    <source>
        <dbReference type="SAM" id="Phobius"/>
    </source>
</evidence>
<sequence length="99" mass="11329">FKIYAAKNHLAQLVRITKPHNIPSFSPFHHLLAFAFIIIAFWIIGRYRISTMELWVRLRPYENSPNALGDPQAFFSSPFQPTCSFLPSSVHALSQTPNT</sequence>
<comment type="caution">
    <text evidence="2">The sequence shown here is derived from an EMBL/GenBank/DDBJ whole genome shotgun (WGS) entry which is preliminary data.</text>
</comment>
<keyword evidence="1" id="KW-0812">Transmembrane</keyword>
<protein>
    <submittedName>
        <fullName evidence="2">Uncharacterized protein</fullName>
    </submittedName>
</protein>
<feature type="transmembrane region" description="Helical" evidence="1">
    <location>
        <begin position="28"/>
        <end position="49"/>
    </location>
</feature>
<proteinExistence type="predicted"/>